<organism evidence="1 2">
    <name type="scientific">Trichoderma asperellum (strain ATCC 204424 / CBS 433.97 / NBRC 101777)</name>
    <dbReference type="NCBI Taxonomy" id="1042311"/>
    <lineage>
        <taxon>Eukaryota</taxon>
        <taxon>Fungi</taxon>
        <taxon>Dikarya</taxon>
        <taxon>Ascomycota</taxon>
        <taxon>Pezizomycotina</taxon>
        <taxon>Sordariomycetes</taxon>
        <taxon>Hypocreomycetidae</taxon>
        <taxon>Hypocreales</taxon>
        <taxon>Hypocreaceae</taxon>
        <taxon>Trichoderma</taxon>
    </lineage>
</organism>
<proteinExistence type="predicted"/>
<reference evidence="1 2" key="1">
    <citation type="submission" date="2016-07" db="EMBL/GenBank/DDBJ databases">
        <title>Multiple horizontal gene transfer events from other fungi enriched the ability of initially mycotrophic Trichoderma (Ascomycota) to feed on dead plant biomass.</title>
        <authorList>
            <consortium name="DOE Joint Genome Institute"/>
            <person name="Aerts A."/>
            <person name="Atanasova L."/>
            <person name="Chenthamara K."/>
            <person name="Zhang J."/>
            <person name="Grujic M."/>
            <person name="Henrissat B."/>
            <person name="Kuo A."/>
            <person name="Salamov A."/>
            <person name="Lipzen A."/>
            <person name="Labutti K."/>
            <person name="Barry K."/>
            <person name="Miao Y."/>
            <person name="Rahimi M.J."/>
            <person name="Shen Q."/>
            <person name="Grigoriev I.V."/>
            <person name="Kubicek C.P."/>
            <person name="Druzhinina I.S."/>
        </authorList>
    </citation>
    <scope>NUCLEOTIDE SEQUENCE [LARGE SCALE GENOMIC DNA]</scope>
    <source>
        <strain evidence="1 2">CBS 433.97</strain>
    </source>
</reference>
<dbReference type="AlphaFoldDB" id="A0A2T3YTS8"/>
<sequence length="108" mass="12826">MFHLLGRRSDIFWSGILSLLEWHMSWVYGSWSKRLDKANVMHIFVLHGCYTQYHSFFFPPLNRKYLISFVWRCVRSLLVINKKVYIVRTPAISSARSYDVIIPSNTPD</sequence>
<dbReference type="EMBL" id="KZ679272">
    <property type="protein sequence ID" value="PTB35980.1"/>
    <property type="molecule type" value="Genomic_DNA"/>
</dbReference>
<evidence type="ECO:0000313" key="1">
    <source>
        <dbReference type="EMBL" id="PTB35980.1"/>
    </source>
</evidence>
<name>A0A2T3YTS8_TRIA4</name>
<dbReference type="Proteomes" id="UP000240493">
    <property type="component" value="Unassembled WGS sequence"/>
</dbReference>
<accession>A0A2T3YTS8</accession>
<keyword evidence="2" id="KW-1185">Reference proteome</keyword>
<protein>
    <submittedName>
        <fullName evidence="1">Uncharacterized protein</fullName>
    </submittedName>
</protein>
<evidence type="ECO:0000313" key="2">
    <source>
        <dbReference type="Proteomes" id="UP000240493"/>
    </source>
</evidence>
<gene>
    <name evidence="1" type="ORF">M441DRAFT_289800</name>
</gene>